<name>A0A6A6GWC7_VIRVR</name>
<sequence>MREFPIPLSPRAPILVKLQKMEKQAFLLHCPGKFNDLRDTLRPAAYTCRSLHATPLIQSNGLSPSSAAAKSAPNPASKPLPYKAATKSTSLKTEALNAKQTKGTASGRNIPQPESASLQPVRAWTSFIINVLSRQGDTEAGRKAAEEVVRTGKLPEKYKGASRRHCFGSGSRLSLLPYLYLLFADTSFTNVLCSARTNENPINFRNGPRSPNLNSFSLDSATELRYLYHLECVQLERDSIFHPGTHGRGIKNKIGLRSTLIVGSHGI</sequence>
<feature type="region of interest" description="Disordered" evidence="1">
    <location>
        <begin position="59"/>
        <end position="115"/>
    </location>
</feature>
<gene>
    <name evidence="2" type="ORF">EV356DRAFT_376034</name>
</gene>
<evidence type="ECO:0000256" key="1">
    <source>
        <dbReference type="SAM" id="MobiDB-lite"/>
    </source>
</evidence>
<dbReference type="Proteomes" id="UP000800092">
    <property type="component" value="Unassembled WGS sequence"/>
</dbReference>
<evidence type="ECO:0000313" key="2">
    <source>
        <dbReference type="EMBL" id="KAF2229623.1"/>
    </source>
</evidence>
<accession>A0A6A6GWC7</accession>
<keyword evidence="3" id="KW-1185">Reference proteome</keyword>
<dbReference type="EMBL" id="ML991858">
    <property type="protein sequence ID" value="KAF2229623.1"/>
    <property type="molecule type" value="Genomic_DNA"/>
</dbReference>
<protein>
    <submittedName>
        <fullName evidence="2">Uncharacterized protein</fullName>
    </submittedName>
</protein>
<feature type="compositionally biased region" description="Polar residues" evidence="1">
    <location>
        <begin position="86"/>
        <end position="115"/>
    </location>
</feature>
<organism evidence="2 3">
    <name type="scientific">Viridothelium virens</name>
    <name type="common">Speckled blister lichen</name>
    <name type="synonym">Trypethelium virens</name>
    <dbReference type="NCBI Taxonomy" id="1048519"/>
    <lineage>
        <taxon>Eukaryota</taxon>
        <taxon>Fungi</taxon>
        <taxon>Dikarya</taxon>
        <taxon>Ascomycota</taxon>
        <taxon>Pezizomycotina</taxon>
        <taxon>Dothideomycetes</taxon>
        <taxon>Dothideomycetes incertae sedis</taxon>
        <taxon>Trypetheliales</taxon>
        <taxon>Trypetheliaceae</taxon>
        <taxon>Viridothelium</taxon>
    </lineage>
</organism>
<evidence type="ECO:0000313" key="3">
    <source>
        <dbReference type="Proteomes" id="UP000800092"/>
    </source>
</evidence>
<proteinExistence type="predicted"/>
<dbReference type="AlphaFoldDB" id="A0A6A6GWC7"/>
<feature type="compositionally biased region" description="Low complexity" evidence="1">
    <location>
        <begin position="62"/>
        <end position="81"/>
    </location>
</feature>
<reference evidence="2" key="1">
    <citation type="journal article" date="2020" name="Stud. Mycol.">
        <title>101 Dothideomycetes genomes: a test case for predicting lifestyles and emergence of pathogens.</title>
        <authorList>
            <person name="Haridas S."/>
            <person name="Albert R."/>
            <person name="Binder M."/>
            <person name="Bloem J."/>
            <person name="Labutti K."/>
            <person name="Salamov A."/>
            <person name="Andreopoulos B."/>
            <person name="Baker S."/>
            <person name="Barry K."/>
            <person name="Bills G."/>
            <person name="Bluhm B."/>
            <person name="Cannon C."/>
            <person name="Castanera R."/>
            <person name="Culley D."/>
            <person name="Daum C."/>
            <person name="Ezra D."/>
            <person name="Gonzalez J."/>
            <person name="Henrissat B."/>
            <person name="Kuo A."/>
            <person name="Liang C."/>
            <person name="Lipzen A."/>
            <person name="Lutzoni F."/>
            <person name="Magnuson J."/>
            <person name="Mondo S."/>
            <person name="Nolan M."/>
            <person name="Ohm R."/>
            <person name="Pangilinan J."/>
            <person name="Park H.-J."/>
            <person name="Ramirez L."/>
            <person name="Alfaro M."/>
            <person name="Sun H."/>
            <person name="Tritt A."/>
            <person name="Yoshinaga Y."/>
            <person name="Zwiers L.-H."/>
            <person name="Turgeon B."/>
            <person name="Goodwin S."/>
            <person name="Spatafora J."/>
            <person name="Crous P."/>
            <person name="Grigoriev I."/>
        </authorList>
    </citation>
    <scope>NUCLEOTIDE SEQUENCE</scope>
    <source>
        <strain evidence="2">Tuck. ex Michener</strain>
    </source>
</reference>